<comment type="similarity">
    <text evidence="8">Belongs to the NhaC Na(+)/H(+) (TC 2.A.35) antiporter family.</text>
</comment>
<keyword evidence="7 9" id="KW-0472">Membrane</keyword>
<dbReference type="GO" id="GO:0015297">
    <property type="term" value="F:antiporter activity"/>
    <property type="evidence" value="ECO:0007669"/>
    <property type="project" value="UniProtKB-KW"/>
</dbReference>
<dbReference type="Pfam" id="PF03553">
    <property type="entry name" value="Na_H_antiporter"/>
    <property type="match status" value="1"/>
</dbReference>
<feature type="domain" description="Na+/H+ antiporter NhaC-like C-terminal" evidence="10">
    <location>
        <begin position="122"/>
        <end position="397"/>
    </location>
</feature>
<feature type="transmembrane region" description="Helical" evidence="9">
    <location>
        <begin position="36"/>
        <end position="60"/>
    </location>
</feature>
<dbReference type="InterPro" id="IPR052180">
    <property type="entry name" value="NhaC_Na-H+_Antiporter"/>
</dbReference>
<evidence type="ECO:0000256" key="9">
    <source>
        <dbReference type="SAM" id="Phobius"/>
    </source>
</evidence>
<dbReference type="InterPro" id="IPR018461">
    <property type="entry name" value="Na/H_Antiport_NhaC-like_C"/>
</dbReference>
<protein>
    <submittedName>
        <fullName evidence="11">Transporter (NhaC family)</fullName>
    </submittedName>
</protein>
<keyword evidence="2" id="KW-0813">Transport</keyword>
<feature type="transmembrane region" description="Helical" evidence="9">
    <location>
        <begin position="224"/>
        <end position="244"/>
    </location>
</feature>
<keyword evidence="6 9" id="KW-1133">Transmembrane helix</keyword>
<feature type="transmembrane region" description="Helical" evidence="9">
    <location>
        <begin position="159"/>
        <end position="180"/>
    </location>
</feature>
<evidence type="ECO:0000313" key="12">
    <source>
        <dbReference type="Proteomes" id="UP000231134"/>
    </source>
</evidence>
<feature type="transmembrane region" description="Helical" evidence="9">
    <location>
        <begin position="314"/>
        <end position="337"/>
    </location>
</feature>
<comment type="caution">
    <text evidence="11">The sequence shown here is derived from an EMBL/GenBank/DDBJ whole genome shotgun (WGS) entry which is preliminary data.</text>
</comment>
<name>A0A2M9A3Z4_9BACT</name>
<comment type="subcellular location">
    <subcellularLocation>
        <location evidence="1">Cell membrane</location>
        <topology evidence="1">Multi-pass membrane protein</topology>
    </subcellularLocation>
</comment>
<keyword evidence="5 9" id="KW-0812">Transmembrane</keyword>
<evidence type="ECO:0000256" key="1">
    <source>
        <dbReference type="ARBA" id="ARBA00004651"/>
    </source>
</evidence>
<feature type="transmembrane region" description="Helical" evidence="9">
    <location>
        <begin position="72"/>
        <end position="100"/>
    </location>
</feature>
<accession>A0A2M9A3Z4</accession>
<reference evidence="11 12" key="1">
    <citation type="submission" date="2017-11" db="EMBL/GenBank/DDBJ databases">
        <title>Animal gut microbial communities from fecal samples from Wisconsin, USA.</title>
        <authorList>
            <person name="Neumann A."/>
        </authorList>
    </citation>
    <scope>NUCLEOTIDE SEQUENCE [LARGE SCALE GENOMIC DNA]</scope>
    <source>
        <strain evidence="11 12">UWS3</strain>
    </source>
</reference>
<feature type="transmembrane region" description="Helical" evidence="9">
    <location>
        <begin position="357"/>
        <end position="378"/>
    </location>
</feature>
<evidence type="ECO:0000256" key="4">
    <source>
        <dbReference type="ARBA" id="ARBA00022475"/>
    </source>
</evidence>
<evidence type="ECO:0000256" key="7">
    <source>
        <dbReference type="ARBA" id="ARBA00023136"/>
    </source>
</evidence>
<feature type="transmembrane region" description="Helical" evidence="9">
    <location>
        <begin position="200"/>
        <end position="217"/>
    </location>
</feature>
<proteinExistence type="inferred from homology"/>
<evidence type="ECO:0000256" key="2">
    <source>
        <dbReference type="ARBA" id="ARBA00022448"/>
    </source>
</evidence>
<organism evidence="11 12">
    <name type="scientific">Hallerella succinigenes</name>
    <dbReference type="NCBI Taxonomy" id="1896222"/>
    <lineage>
        <taxon>Bacteria</taxon>
        <taxon>Pseudomonadati</taxon>
        <taxon>Fibrobacterota</taxon>
        <taxon>Fibrobacteria</taxon>
        <taxon>Fibrobacterales</taxon>
        <taxon>Fibrobacteraceae</taxon>
        <taxon>Hallerella</taxon>
    </lineage>
</organism>
<evidence type="ECO:0000256" key="3">
    <source>
        <dbReference type="ARBA" id="ARBA00022449"/>
    </source>
</evidence>
<feature type="transmembrane region" description="Helical" evidence="9">
    <location>
        <begin position="385"/>
        <end position="404"/>
    </location>
</feature>
<dbReference type="Proteomes" id="UP000231134">
    <property type="component" value="Unassembled WGS sequence"/>
</dbReference>
<sequence>MLIGLLLLILYTYFRKYSLRQILHMCGQGIFTTRGILRLFIMLGILTALWRASGTIPLLVNYSLHLIHPEAFLLIAFLLNGAMSLLTGTALGTAATIGVICASAGHALGISPCWTGGAILAGAYFGNRLSPISSMALLTANLTQTDIYKNVHRMLRTTWLPLLLSCGIYLTVGFSGIFQSDSGNFSAADWQSLFARECSLSLWSVLPAVLMLALSIFKVRSSRVLLLSACAAIPVAFFAEGHSWSSLLKMLVFGYTSSVPELSKMMNGGGLVSMKNVFCIVLIAGCFGGIFKGTGMLSPLQGFIFKISQKSNSFFAKLLTSIFVACITCNQTLTIILTHQLSENIPSQDPALDLYDSAVIVIALVPWSVATAMILSLAGTPSSSVLCACFLYLLPLSHLVHFGWRAQGHSKL</sequence>
<evidence type="ECO:0000256" key="6">
    <source>
        <dbReference type="ARBA" id="ARBA00022989"/>
    </source>
</evidence>
<evidence type="ECO:0000256" key="5">
    <source>
        <dbReference type="ARBA" id="ARBA00022692"/>
    </source>
</evidence>
<evidence type="ECO:0000256" key="8">
    <source>
        <dbReference type="ARBA" id="ARBA00038435"/>
    </source>
</evidence>
<dbReference type="EMBL" id="PGEX01000001">
    <property type="protein sequence ID" value="PJJ40363.1"/>
    <property type="molecule type" value="Genomic_DNA"/>
</dbReference>
<dbReference type="GO" id="GO:0005886">
    <property type="term" value="C:plasma membrane"/>
    <property type="evidence" value="ECO:0007669"/>
    <property type="project" value="UniProtKB-SubCell"/>
</dbReference>
<evidence type="ECO:0000259" key="10">
    <source>
        <dbReference type="Pfam" id="PF03553"/>
    </source>
</evidence>
<keyword evidence="3" id="KW-0050">Antiport</keyword>
<keyword evidence="12" id="KW-1185">Reference proteome</keyword>
<keyword evidence="4" id="KW-1003">Cell membrane</keyword>
<gene>
    <name evidence="11" type="ORF">BGX16_0282</name>
</gene>
<dbReference type="AlphaFoldDB" id="A0A2M9A3Z4"/>
<feature type="transmembrane region" description="Helical" evidence="9">
    <location>
        <begin position="106"/>
        <end position="125"/>
    </location>
</feature>
<evidence type="ECO:0000313" key="11">
    <source>
        <dbReference type="EMBL" id="PJJ40363.1"/>
    </source>
</evidence>
<dbReference type="PANTHER" id="PTHR33451">
    <property type="entry name" value="MALATE-2H(+)/NA(+)-LACTATE ANTIPORTER"/>
    <property type="match status" value="1"/>
</dbReference>
<dbReference type="PANTHER" id="PTHR33451:SF3">
    <property type="entry name" value="MALATE-2H(+)_NA(+)-LACTATE ANTIPORTER"/>
    <property type="match status" value="1"/>
</dbReference>
<feature type="transmembrane region" description="Helical" evidence="9">
    <location>
        <begin position="272"/>
        <end position="293"/>
    </location>
</feature>